<dbReference type="InterPro" id="IPR027417">
    <property type="entry name" value="P-loop_NTPase"/>
</dbReference>
<dbReference type="EMBL" id="QOQW01000003">
    <property type="protein sequence ID" value="RCK81186.1"/>
    <property type="molecule type" value="Genomic_DNA"/>
</dbReference>
<dbReference type="Pfam" id="PF13361">
    <property type="entry name" value="UvrD_C"/>
    <property type="match status" value="1"/>
</dbReference>
<dbReference type="Gene3D" id="3.40.50.300">
    <property type="entry name" value="P-loop containing nucleotide triphosphate hydrolases"/>
    <property type="match status" value="2"/>
</dbReference>
<dbReference type="InterPro" id="IPR000212">
    <property type="entry name" value="DNA_helicase_UvrD/REP"/>
</dbReference>
<gene>
    <name evidence="6" type="ORF">OZSIB_2563</name>
</gene>
<proteinExistence type="predicted"/>
<evidence type="ECO:0000256" key="2">
    <source>
        <dbReference type="ARBA" id="ARBA00022801"/>
    </source>
</evidence>
<evidence type="ECO:0000256" key="1">
    <source>
        <dbReference type="ARBA" id="ARBA00022741"/>
    </source>
</evidence>
<dbReference type="GO" id="GO:0016787">
    <property type="term" value="F:hydrolase activity"/>
    <property type="evidence" value="ECO:0007669"/>
    <property type="project" value="UniProtKB-KW"/>
</dbReference>
<keyword evidence="3" id="KW-0347">Helicase</keyword>
<organism evidence="6 7">
    <name type="scientific">Candidatus Ozemobacter sibiricus</name>
    <dbReference type="NCBI Taxonomy" id="2268124"/>
    <lineage>
        <taxon>Bacteria</taxon>
        <taxon>Candidatus Ozemobacteria</taxon>
        <taxon>Candidatus Ozemobacterales</taxon>
        <taxon>Candidatus Ozemobacteraceae</taxon>
        <taxon>Candidatus Ozemobacter</taxon>
    </lineage>
</organism>
<keyword evidence="1" id="KW-0547">Nucleotide-binding</keyword>
<dbReference type="GO" id="GO:0003677">
    <property type="term" value="F:DNA binding"/>
    <property type="evidence" value="ECO:0007669"/>
    <property type="project" value="InterPro"/>
</dbReference>
<evidence type="ECO:0000313" key="6">
    <source>
        <dbReference type="EMBL" id="RCK81186.1"/>
    </source>
</evidence>
<evidence type="ECO:0000256" key="3">
    <source>
        <dbReference type="ARBA" id="ARBA00022806"/>
    </source>
</evidence>
<dbReference type="SUPFAM" id="SSF52540">
    <property type="entry name" value="P-loop containing nucleoside triphosphate hydrolases"/>
    <property type="match status" value="1"/>
</dbReference>
<feature type="domain" description="UvrD-like helicase C-terminal" evidence="5">
    <location>
        <begin position="725"/>
        <end position="791"/>
    </location>
</feature>
<name>A0A367ZT20_9BACT</name>
<protein>
    <recommendedName>
        <fullName evidence="5">UvrD-like helicase C-terminal domain-containing protein</fullName>
    </recommendedName>
</protein>
<dbReference type="InterPro" id="IPR014017">
    <property type="entry name" value="DNA_helicase_UvrD-like_C"/>
</dbReference>
<reference evidence="6 7" key="1">
    <citation type="submission" date="2018-05" db="EMBL/GenBank/DDBJ databases">
        <title>A metagenomic window into the 2 km-deep terrestrial subsurface aquifer revealed taxonomically and functionally diverse microbial community comprising novel uncultured bacterial lineages.</title>
        <authorList>
            <person name="Kadnikov V.V."/>
            <person name="Mardanov A.V."/>
            <person name="Beletsky A.V."/>
            <person name="Banks D."/>
            <person name="Pimenov N.V."/>
            <person name="Frank Y.A."/>
            <person name="Karnachuk O.V."/>
            <person name="Ravin N.V."/>
        </authorList>
    </citation>
    <scope>NUCLEOTIDE SEQUENCE [LARGE SCALE GENOMIC DNA]</scope>
    <source>
        <strain evidence="6">BY5</strain>
    </source>
</reference>
<evidence type="ECO:0000259" key="5">
    <source>
        <dbReference type="Pfam" id="PF13361"/>
    </source>
</evidence>
<accession>A0A367ZT20</accession>
<comment type="caution">
    <text evidence="6">The sequence shown here is derived from an EMBL/GenBank/DDBJ whole genome shotgun (WGS) entry which is preliminary data.</text>
</comment>
<dbReference type="GO" id="GO:0043138">
    <property type="term" value="F:3'-5' DNA helicase activity"/>
    <property type="evidence" value="ECO:0007669"/>
    <property type="project" value="TreeGrafter"/>
</dbReference>
<keyword evidence="2" id="KW-0378">Hydrolase</keyword>
<dbReference type="Proteomes" id="UP000252355">
    <property type="component" value="Unassembled WGS sequence"/>
</dbReference>
<dbReference type="PANTHER" id="PTHR11070">
    <property type="entry name" value="UVRD / RECB / PCRA DNA HELICASE FAMILY MEMBER"/>
    <property type="match status" value="1"/>
</dbReference>
<keyword evidence="4" id="KW-0067">ATP-binding</keyword>
<dbReference type="PANTHER" id="PTHR11070:SF2">
    <property type="entry name" value="ATP-DEPENDENT DNA HELICASE SRS2"/>
    <property type="match status" value="1"/>
</dbReference>
<evidence type="ECO:0000256" key="4">
    <source>
        <dbReference type="ARBA" id="ARBA00022840"/>
    </source>
</evidence>
<dbReference type="GO" id="GO:0005524">
    <property type="term" value="F:ATP binding"/>
    <property type="evidence" value="ECO:0007669"/>
    <property type="project" value="UniProtKB-KW"/>
</dbReference>
<sequence length="1555" mass="178985">MLVYVAPQCRKDADQCHQAEVLDRLVQRLEGSKGYERFLGLFEPVRPYWKRREGKTRVMAVYRTVAIGDSQTPEATIPVICLTRLFQRKDQAYESLMNAPREEGKRLIDAFLPDSAVEAWVANELARRQREELEAARRPPLPEKYHRWLELPTWSSLGSQEGGTLVLEGPEWVTAFQNQAIRDHWRTFYDLLLDLVQGKATEQVISSHPHLRQAGDDRARLLFQRFRTADQPSHDVLLLLAATRGSPLPPVLRAADESAFRPSDPETAPLLSHIAPCARRAYPSLILADEDLWLDIQRDVEANLALSPEEENIFETLTTATPGSGRGLPIFLNGRAGSGKSTLMFYLFADYLHRWETGDLPGRPLFLTYNARLLETAARTVSRILTCHHRFAVEKASSKACPDIRACFHPFREFLQSYLTPDQADHFQADRYLSFREFARRYAATPLPTARQWSPEVAWYVIRTFIKGYQEEGWLTPEEYEQEIPRKSRTVPPEVFRAIHDTIWKEWYLPLTTQQGFWDDQDLVRAVLTSGQARPEFPVVFCDEAQDFTRLELKFILRLSLFSAYDLGRTPLAGLPFAFAGDPFQTLNPTGFRWELVQSMFHEDILRLLDPEGYLRLALNSRELQFNYRSAPALVRFANLVQAWRAALFNHPELFPQECWQRQETVHPSFIPFTADLERSECQELLSQSIIILPCDEHGEIEFIKNDPYLRRLFPEVSADRPARNVLTAMEAKGLEFNRVVLYKFGESCDPAVWQVERGTFEARLHQEFFFNKLYVAATRGREQLCIIDTEEGRRRLWQMALCEEERKTLLARLPEPERWLERTQGLHPGTWMDLRPTHRDEPRRNADQFFHDALQRRNPSTMRKAGQWYREAGDPIRAEICTAWALKFEGQTAAAGRRFMDLQQFEEAKACFWEGRHWLDLLDWAQITQAGQTLEAVFAQFMATTHPDAKATQALLAALHERASRSNGSSLGNPFAPQWRQAVETLTSNLDRFDVSALDRPTWEQAARLLERFQREGFPNTAIAAGECFYKIGAFGEAVRVWEGIRHHHPRVWLARAEVEGFPAGLPHLQKAGAEDRILEEWRKAGGDTIALLTPKDLLSVERLLEAMRTATSPAHRHLLSLLSQEFRLRLADWSGAANPLPFSLEQVTTEINRALQRPDFVWRSAFDELKIREQTRTHWRRFPPAGPPLVILHRLYLEDLFPGLIRSWDGNTSPWHKDWLTATAPILMRHQRYWEAFPQFWQLGLTGPMIECFRKGLPTLPPDCFWVNFQAMIRALYHQNQFLPALRLLEEFADHVTDAERGRWQKLRWRLVEELGAARPLDLSLSNEDRTTLREGLLAWLDPGSCPPELSLETVGRALERVRADDRACRLYEQHFDDHDLELRRLARERYQRFLEHLAAVADTDEQRQAWRDRLSAARARWNDAAAPVADYRTILRELPPGATVTWLPNGILQVTMPPFECRIDLTARVVLILDTASLNSWRLQVETRQLQGFGQIGSRQDPDGTMVFTLDGSGLTVAVGLETPPTVACRLGQAASPFLISFPAAEHEKTTP</sequence>
<evidence type="ECO:0000313" key="7">
    <source>
        <dbReference type="Proteomes" id="UP000252355"/>
    </source>
</evidence>
<dbReference type="GO" id="GO:0000725">
    <property type="term" value="P:recombinational repair"/>
    <property type="evidence" value="ECO:0007669"/>
    <property type="project" value="TreeGrafter"/>
</dbReference>